<dbReference type="GO" id="GO:0009820">
    <property type="term" value="P:alkaloid metabolic process"/>
    <property type="evidence" value="ECO:0007669"/>
    <property type="project" value="InterPro"/>
</dbReference>
<dbReference type="Gene3D" id="1.10.10.10">
    <property type="entry name" value="Winged helix-like DNA-binding domain superfamily/Winged helix DNA-binding domain"/>
    <property type="match status" value="1"/>
</dbReference>
<dbReference type="InterPro" id="IPR017795">
    <property type="entry name" value="ABBA_NscD-like"/>
</dbReference>
<sequence length="891" mass="98976">MTSPEQAAQVAAATEEVSITTNAFQQSGGKDESARGKALVAARKLITALENPAETIMQHAFAGPERLCVRVAIDLRIFYTLAQHGGQPVSAAELAAASGAQATFIVRIMRVLVAIGFCGEADVESYVPTPLTMAMTALPLEAAVKNTYDHAYQAFAKMPEYFRQNGYQSPTDSTNGPLQFALNTKLSFFDYMGQYPQVSKEFDTFMTASRNMKPHWVDWYPVQDQILDGYAGGSEGENVLLVDVGGGYGQDLEYFKLKYPSAGRLVLQDLPRTIAEVKLSADIEAMSYDFFTRQPIKDARAYFFHLILHDWPDSKVREFLSNTASAMRPGYSKLILNEFILPDKGCDLFPALADIHMMGDLSGTERSEKQFRELLGSIGLEVVNFWQPPGASEGIIEAVKKSSGTQSVQLSKTLLSKISKIEKDGDAIGVNNSEVPNGRASDVRRHPETYTHIFQPALGPSSPPWTAITANDSSRTFWWSTTRCHMSSLLQHADYSIAAQHHALSFYHDCIVPCLGPQPSPRGSSDHFQSYCLDDYSPIEYSWCWNGRTGTDGAAKPKIRFAFEAIGPQAGSHEDPWNQDMSAHLVRTLEKRFEGQIDWKLFEYFWDALLPERKDTRLKIQTHAPKHTHQSSLFMACEMPGEEEVVPWRGMVVKAYFMPMLRALQENTSRTEVLDGAIRGLKGLLGNVQFPALSAVIEYMNAPDSPDFEVEMLAVDCVEPSRSRIKIYLRSQRTAWDVVSSVLTLRGRAPLSKAGLENLRRLWRLVLNLEGLSDAQDLPPVTHSTGGAFFCFYAQASQALPSAKLYIPVKHYAKDDAAGATGLVTFLQMQGEASYSKSFWKVLESIATHRSLDEGKGVQTYLSAQTRSDGGLSLTSYLGPEIYHSARWRKQ</sequence>
<dbReference type="GO" id="GO:0046983">
    <property type="term" value="F:protein dimerization activity"/>
    <property type="evidence" value="ECO:0007669"/>
    <property type="project" value="InterPro"/>
</dbReference>
<dbReference type="SMR" id="A0A8H3J9R2"/>
<dbReference type="InterPro" id="IPR001077">
    <property type="entry name" value="COMT_C"/>
</dbReference>
<dbReference type="EMBL" id="CAJPDR010001016">
    <property type="protein sequence ID" value="CAF9943402.1"/>
    <property type="molecule type" value="Genomic_DNA"/>
</dbReference>
<keyword evidence="2" id="KW-0489">Methyltransferase</keyword>
<dbReference type="SFLD" id="SFLDS00036">
    <property type="entry name" value="Aromatic_Prenyltransferase"/>
    <property type="match status" value="1"/>
</dbReference>
<dbReference type="SFLD" id="SFLDG01162">
    <property type="entry name" value="I"/>
    <property type="match status" value="1"/>
</dbReference>
<evidence type="ECO:0000313" key="8">
    <source>
        <dbReference type="Proteomes" id="UP000664203"/>
    </source>
</evidence>
<dbReference type="Gene3D" id="3.40.50.150">
    <property type="entry name" value="Vaccinia Virus protein VP39"/>
    <property type="match status" value="1"/>
</dbReference>
<organism evidence="7 8">
    <name type="scientific">Alectoria fallacina</name>
    <dbReference type="NCBI Taxonomy" id="1903189"/>
    <lineage>
        <taxon>Eukaryota</taxon>
        <taxon>Fungi</taxon>
        <taxon>Dikarya</taxon>
        <taxon>Ascomycota</taxon>
        <taxon>Pezizomycotina</taxon>
        <taxon>Lecanoromycetes</taxon>
        <taxon>OSLEUM clade</taxon>
        <taxon>Lecanoromycetidae</taxon>
        <taxon>Lecanorales</taxon>
        <taxon>Lecanorineae</taxon>
        <taxon>Parmeliaceae</taxon>
        <taxon>Alectoria</taxon>
    </lineage>
</organism>
<dbReference type="PANTHER" id="PTHR40627:SF4">
    <property type="entry name" value="PRENYLTRANSFERASE ASQH1-RELATED"/>
    <property type="match status" value="1"/>
</dbReference>
<dbReference type="InterPro" id="IPR033964">
    <property type="entry name" value="ABBA"/>
</dbReference>
<evidence type="ECO:0000313" key="7">
    <source>
        <dbReference type="EMBL" id="CAF9943402.1"/>
    </source>
</evidence>
<name>A0A8H3J9R2_9LECA</name>
<gene>
    <name evidence="7" type="ORF">ALECFALPRED_000295</name>
</gene>
<evidence type="ECO:0000256" key="1">
    <source>
        <dbReference type="ARBA" id="ARBA00010209"/>
    </source>
</evidence>
<dbReference type="InterPro" id="IPR036390">
    <property type="entry name" value="WH_DNA-bd_sf"/>
</dbReference>
<dbReference type="Proteomes" id="UP000664203">
    <property type="component" value="Unassembled WGS sequence"/>
</dbReference>
<evidence type="ECO:0000256" key="2">
    <source>
        <dbReference type="ARBA" id="ARBA00022603"/>
    </source>
</evidence>
<protein>
    <recommendedName>
        <fullName evidence="9">O-methyltransferase domain-containing protein</fullName>
    </recommendedName>
</protein>
<evidence type="ECO:0008006" key="9">
    <source>
        <dbReference type="Google" id="ProtNLM"/>
    </source>
</evidence>
<dbReference type="InterPro" id="IPR036388">
    <property type="entry name" value="WH-like_DNA-bd_sf"/>
</dbReference>
<keyword evidence="3" id="KW-0808">Transferase</keyword>
<proteinExistence type="inferred from homology"/>
<dbReference type="PROSITE" id="PS51683">
    <property type="entry name" value="SAM_OMT_II"/>
    <property type="match status" value="1"/>
</dbReference>
<dbReference type="OrthoDB" id="3354387at2759"/>
<evidence type="ECO:0000256" key="4">
    <source>
        <dbReference type="ARBA" id="ARBA00022691"/>
    </source>
</evidence>
<feature type="domain" description="O-methyltransferase dimerisation" evidence="6">
    <location>
        <begin position="68"/>
        <end position="132"/>
    </location>
</feature>
<evidence type="ECO:0000259" key="6">
    <source>
        <dbReference type="Pfam" id="PF08100"/>
    </source>
</evidence>
<dbReference type="InterPro" id="IPR016461">
    <property type="entry name" value="COMT-like"/>
</dbReference>
<dbReference type="GO" id="GO:0008171">
    <property type="term" value="F:O-methyltransferase activity"/>
    <property type="evidence" value="ECO:0007669"/>
    <property type="project" value="InterPro"/>
</dbReference>
<dbReference type="NCBIfam" id="TIGR03429">
    <property type="entry name" value="arom_pren_DMATS"/>
    <property type="match status" value="1"/>
</dbReference>
<dbReference type="GO" id="GO:0016765">
    <property type="term" value="F:transferase activity, transferring alkyl or aryl (other than methyl) groups"/>
    <property type="evidence" value="ECO:0007669"/>
    <property type="project" value="InterPro"/>
</dbReference>
<evidence type="ECO:0000259" key="5">
    <source>
        <dbReference type="Pfam" id="PF00891"/>
    </source>
</evidence>
<dbReference type="Pfam" id="PF00891">
    <property type="entry name" value="Methyltransf_2"/>
    <property type="match status" value="1"/>
</dbReference>
<comment type="similarity">
    <text evidence="1">Belongs to the tryptophan dimethylallyltransferase family.</text>
</comment>
<dbReference type="InterPro" id="IPR012967">
    <property type="entry name" value="COMT_dimerisation"/>
</dbReference>
<dbReference type="SUPFAM" id="SSF53335">
    <property type="entry name" value="S-adenosyl-L-methionine-dependent methyltransferases"/>
    <property type="match status" value="1"/>
</dbReference>
<dbReference type="InterPro" id="IPR029063">
    <property type="entry name" value="SAM-dependent_MTases_sf"/>
</dbReference>
<keyword evidence="4" id="KW-0949">S-adenosyl-L-methionine</keyword>
<dbReference type="PANTHER" id="PTHR40627">
    <property type="entry name" value="INDOLE PRENYLTRANSFERASE TDIB-RELATED"/>
    <property type="match status" value="1"/>
</dbReference>
<dbReference type="CDD" id="cd13929">
    <property type="entry name" value="PT-DMATS_CymD"/>
    <property type="match status" value="1"/>
</dbReference>
<dbReference type="Pfam" id="PF11991">
    <property type="entry name" value="Trp_DMAT"/>
    <property type="match status" value="1"/>
</dbReference>
<comment type="caution">
    <text evidence="7">The sequence shown here is derived from an EMBL/GenBank/DDBJ whole genome shotgun (WGS) entry which is preliminary data.</text>
</comment>
<reference evidence="7" key="1">
    <citation type="submission" date="2021-03" db="EMBL/GenBank/DDBJ databases">
        <authorList>
            <person name="Tagirdzhanova G."/>
        </authorList>
    </citation>
    <scope>NUCLEOTIDE SEQUENCE</scope>
</reference>
<dbReference type="SUPFAM" id="SSF46785">
    <property type="entry name" value="Winged helix' DNA-binding domain"/>
    <property type="match status" value="1"/>
</dbReference>
<feature type="domain" description="O-methyltransferase C-terminal" evidence="5">
    <location>
        <begin position="240"/>
        <end position="379"/>
    </location>
</feature>
<dbReference type="AlphaFoldDB" id="A0A8H3J9R2"/>
<dbReference type="Pfam" id="PF08100">
    <property type="entry name" value="Dimerisation"/>
    <property type="match status" value="1"/>
</dbReference>
<evidence type="ECO:0000256" key="3">
    <source>
        <dbReference type="ARBA" id="ARBA00022679"/>
    </source>
</evidence>
<accession>A0A8H3J9R2</accession>
<dbReference type="GO" id="GO:0032259">
    <property type="term" value="P:methylation"/>
    <property type="evidence" value="ECO:0007669"/>
    <property type="project" value="UniProtKB-KW"/>
</dbReference>
<keyword evidence="8" id="KW-1185">Reference proteome</keyword>